<dbReference type="Gene3D" id="3.30.565.10">
    <property type="entry name" value="Histidine kinase-like ATPase, C-terminal domain"/>
    <property type="match status" value="1"/>
</dbReference>
<dbReference type="PANTHER" id="PTHR43711">
    <property type="entry name" value="TWO-COMPONENT HISTIDINE KINASE"/>
    <property type="match status" value="1"/>
</dbReference>
<accession>A0A0L8V3K1</accession>
<dbReference type="InterPro" id="IPR050736">
    <property type="entry name" value="Sensor_HK_Regulatory"/>
</dbReference>
<dbReference type="SUPFAM" id="SSF47384">
    <property type="entry name" value="Homodimeric domain of signal transducing histidine kinase"/>
    <property type="match status" value="1"/>
</dbReference>
<comment type="caution">
    <text evidence="11">The sequence shown here is derived from an EMBL/GenBank/DDBJ whole genome shotgun (WGS) entry which is preliminary data.</text>
</comment>
<dbReference type="PRINTS" id="PR00344">
    <property type="entry name" value="BCTRLSENSOR"/>
</dbReference>
<dbReference type="InterPro" id="IPR019734">
    <property type="entry name" value="TPR_rpt"/>
</dbReference>
<name>A0A0L8V3K1_9BACT</name>
<dbReference type="Gene3D" id="1.10.287.130">
    <property type="match status" value="1"/>
</dbReference>
<keyword evidence="6" id="KW-0902">Two-component regulatory system</keyword>
<keyword evidence="7" id="KW-0802">TPR repeat</keyword>
<evidence type="ECO:0000256" key="3">
    <source>
        <dbReference type="ARBA" id="ARBA00022553"/>
    </source>
</evidence>
<dbReference type="GO" id="GO:0000155">
    <property type="term" value="F:phosphorelay sensor kinase activity"/>
    <property type="evidence" value="ECO:0007669"/>
    <property type="project" value="InterPro"/>
</dbReference>
<feature type="coiled-coil region" evidence="8">
    <location>
        <begin position="362"/>
        <end position="389"/>
    </location>
</feature>
<evidence type="ECO:0000259" key="10">
    <source>
        <dbReference type="PROSITE" id="PS50109"/>
    </source>
</evidence>
<dbReference type="PANTHER" id="PTHR43711:SF26">
    <property type="entry name" value="SENSOR HISTIDINE KINASE RCSC"/>
    <property type="match status" value="1"/>
</dbReference>
<protein>
    <recommendedName>
        <fullName evidence="2">histidine kinase</fullName>
        <ecNumber evidence="2">2.7.13.3</ecNumber>
    </recommendedName>
</protein>
<dbReference type="InterPro" id="IPR003661">
    <property type="entry name" value="HisK_dim/P_dom"/>
</dbReference>
<dbReference type="AlphaFoldDB" id="A0A0L8V3K1"/>
<evidence type="ECO:0000313" key="12">
    <source>
        <dbReference type="Proteomes" id="UP000036958"/>
    </source>
</evidence>
<keyword evidence="9" id="KW-0472">Membrane</keyword>
<keyword evidence="8" id="KW-0175">Coiled coil</keyword>
<evidence type="ECO:0000256" key="6">
    <source>
        <dbReference type="ARBA" id="ARBA00023012"/>
    </source>
</evidence>
<dbReference type="InterPro" id="IPR011990">
    <property type="entry name" value="TPR-like_helical_dom_sf"/>
</dbReference>
<gene>
    <name evidence="11" type="ORF">NC99_42050</name>
</gene>
<dbReference type="Gene3D" id="1.25.40.10">
    <property type="entry name" value="Tetratricopeptide repeat domain"/>
    <property type="match status" value="2"/>
</dbReference>
<dbReference type="Pfam" id="PF02518">
    <property type="entry name" value="HATPase_c"/>
    <property type="match status" value="1"/>
</dbReference>
<dbReference type="InterPro" id="IPR036890">
    <property type="entry name" value="HATPase_C_sf"/>
</dbReference>
<dbReference type="EC" id="2.7.13.3" evidence="2"/>
<feature type="domain" description="Histidine kinase" evidence="10">
    <location>
        <begin position="434"/>
        <end position="651"/>
    </location>
</feature>
<dbReference type="EMBL" id="LGIA01000205">
    <property type="protein sequence ID" value="KOH42989.1"/>
    <property type="molecule type" value="Genomic_DNA"/>
</dbReference>
<dbReference type="Pfam" id="PF13424">
    <property type="entry name" value="TPR_12"/>
    <property type="match status" value="2"/>
</dbReference>
<feature type="repeat" description="TPR" evidence="7">
    <location>
        <begin position="158"/>
        <end position="191"/>
    </location>
</feature>
<comment type="catalytic activity">
    <reaction evidence="1">
        <text>ATP + protein L-histidine = ADP + protein N-phospho-L-histidine.</text>
        <dbReference type="EC" id="2.7.13.3"/>
    </reaction>
</comment>
<keyword evidence="3" id="KW-0597">Phosphoprotein</keyword>
<dbReference type="Proteomes" id="UP000036958">
    <property type="component" value="Unassembled WGS sequence"/>
</dbReference>
<dbReference type="SMART" id="SM00028">
    <property type="entry name" value="TPR"/>
    <property type="match status" value="6"/>
</dbReference>
<organism evidence="11 12">
    <name type="scientific">Sunxiuqinia dokdonensis</name>
    <dbReference type="NCBI Taxonomy" id="1409788"/>
    <lineage>
        <taxon>Bacteria</taxon>
        <taxon>Pseudomonadati</taxon>
        <taxon>Bacteroidota</taxon>
        <taxon>Bacteroidia</taxon>
        <taxon>Marinilabiliales</taxon>
        <taxon>Prolixibacteraceae</taxon>
        <taxon>Sunxiuqinia</taxon>
    </lineage>
</organism>
<dbReference type="SUPFAM" id="SSF48452">
    <property type="entry name" value="TPR-like"/>
    <property type="match status" value="2"/>
</dbReference>
<keyword evidence="4 11" id="KW-0808">Transferase</keyword>
<evidence type="ECO:0000256" key="4">
    <source>
        <dbReference type="ARBA" id="ARBA00022679"/>
    </source>
</evidence>
<dbReference type="InterPro" id="IPR004358">
    <property type="entry name" value="Sig_transdc_His_kin-like_C"/>
</dbReference>
<keyword evidence="9" id="KW-1133">Transmembrane helix</keyword>
<dbReference type="PROSITE" id="PS50109">
    <property type="entry name" value="HIS_KIN"/>
    <property type="match status" value="1"/>
</dbReference>
<keyword evidence="12" id="KW-1185">Reference proteome</keyword>
<dbReference type="InterPro" id="IPR003594">
    <property type="entry name" value="HATPase_dom"/>
</dbReference>
<evidence type="ECO:0000256" key="9">
    <source>
        <dbReference type="SAM" id="Phobius"/>
    </source>
</evidence>
<evidence type="ECO:0000256" key="8">
    <source>
        <dbReference type="SAM" id="Coils"/>
    </source>
</evidence>
<dbReference type="SMART" id="SM00388">
    <property type="entry name" value="HisKA"/>
    <property type="match status" value="1"/>
</dbReference>
<reference evidence="12" key="1">
    <citation type="submission" date="2015-07" db="EMBL/GenBank/DDBJ databases">
        <title>Genome sequencing of Sunxiuqinia dokdonensis strain SK.</title>
        <authorList>
            <person name="Ahn S."/>
            <person name="Kim B.-C."/>
        </authorList>
    </citation>
    <scope>NUCLEOTIDE SEQUENCE [LARGE SCALE GENOMIC DNA]</scope>
    <source>
        <strain evidence="12">SK</strain>
    </source>
</reference>
<dbReference type="PATRIC" id="fig|1409788.3.peg.4294"/>
<dbReference type="OrthoDB" id="1116352at2"/>
<evidence type="ECO:0000256" key="2">
    <source>
        <dbReference type="ARBA" id="ARBA00012438"/>
    </source>
</evidence>
<dbReference type="SUPFAM" id="SSF55874">
    <property type="entry name" value="ATPase domain of HSP90 chaperone/DNA topoisomerase II/histidine kinase"/>
    <property type="match status" value="1"/>
</dbReference>
<proteinExistence type="predicted"/>
<dbReference type="CDD" id="cd00082">
    <property type="entry name" value="HisKA"/>
    <property type="match status" value="1"/>
</dbReference>
<feature type="repeat" description="TPR" evidence="7">
    <location>
        <begin position="118"/>
        <end position="151"/>
    </location>
</feature>
<keyword evidence="5 11" id="KW-0418">Kinase</keyword>
<evidence type="ECO:0000256" key="5">
    <source>
        <dbReference type="ARBA" id="ARBA00022777"/>
    </source>
</evidence>
<dbReference type="STRING" id="1409788.NC99_42050"/>
<evidence type="ECO:0000256" key="7">
    <source>
        <dbReference type="PROSITE-ProRule" id="PRU00339"/>
    </source>
</evidence>
<dbReference type="InterPro" id="IPR005467">
    <property type="entry name" value="His_kinase_dom"/>
</dbReference>
<sequence length="653" mass="73806">MRSFFYPILLFFLIPINGLAQTGDSLLIQAESTNDLVAIEALKKLGAGEIDSLPAPRLDYLREANFLARKINNAFEIADSWYLMAKQFHQAGQLDSAQNYFERSLAKLQTLDRPEHLANCLNDMGVVYKVSGNYARALECYLQALPIRKEIGNQREISKTYNNLGNIYAAISDTSKAIDAYSTGKEIAKNSNDTLASIYLGLNIARLLVLKGQYQESIPVLNEARNYAKTKDFKIGTSASANLLAYIAQQQNEDEKALTLANEALEIALDEGLLDRAADAYGIIGDYYKKKQEYAEALKFNLKSLEIATEQEIVELEEEQQKNISELYELLHKPGKALEHYKKHIVLRDSIFNYENDLKLAYVEHQHALENKEKENVLLEQEIAKQEQHQSFIYILVILLLLIIIMLIKLWFEHEQAQQYLMELNEQKDRMFSLISHDLKGPIGGVKSVFDLIKQQDIQDPKELRAIIEESADIVDNSYNLLENLLNWVRSQTGRLIVKPEPVSLAEVVGHTLKLFAAPIRDKNLQITVHIEEEHCVYADREMIKSVVRNLLSNAIKFTFPEGNISIKTTQHANLVSLTVADSGTGMSKEIITQILENKNTISAVGTQNEKGTGIGLRLCSDFIEKNKGRMEIKSKEGEGSTFRVTLPSNQSF</sequence>
<evidence type="ECO:0000313" key="11">
    <source>
        <dbReference type="EMBL" id="KOH42989.1"/>
    </source>
</evidence>
<feature type="repeat" description="TPR" evidence="7">
    <location>
        <begin position="278"/>
        <end position="311"/>
    </location>
</feature>
<dbReference type="SMART" id="SM00387">
    <property type="entry name" value="HATPase_c"/>
    <property type="match status" value="1"/>
</dbReference>
<evidence type="ECO:0000256" key="1">
    <source>
        <dbReference type="ARBA" id="ARBA00000085"/>
    </source>
</evidence>
<dbReference type="RefSeq" id="WP_053187841.1">
    <property type="nucleotide sequence ID" value="NZ_LGIA01000205.1"/>
</dbReference>
<dbReference type="InterPro" id="IPR036097">
    <property type="entry name" value="HisK_dim/P_sf"/>
</dbReference>
<dbReference type="PROSITE" id="PS50005">
    <property type="entry name" value="TPR"/>
    <property type="match status" value="3"/>
</dbReference>
<keyword evidence="9" id="KW-0812">Transmembrane</keyword>
<feature type="transmembrane region" description="Helical" evidence="9">
    <location>
        <begin position="392"/>
        <end position="412"/>
    </location>
</feature>